<keyword evidence="4" id="KW-0653">Protein transport</keyword>
<dbReference type="NCBIfam" id="TIGR00964">
    <property type="entry name" value="secE_bact"/>
    <property type="match status" value="1"/>
</dbReference>
<evidence type="ECO:0000256" key="1">
    <source>
        <dbReference type="ARBA" id="ARBA00004370"/>
    </source>
</evidence>
<reference evidence="9" key="1">
    <citation type="submission" date="2019-08" db="EMBL/GenBank/DDBJ databases">
        <authorList>
            <person name="Kucharzyk K."/>
            <person name="Murdoch R.W."/>
            <person name="Higgins S."/>
            <person name="Loffler F."/>
        </authorList>
    </citation>
    <scope>NUCLEOTIDE SEQUENCE</scope>
</reference>
<keyword evidence="6" id="KW-0811">Translocation</keyword>
<dbReference type="Gene3D" id="1.20.5.1030">
    <property type="entry name" value="Preprotein translocase secy subunit"/>
    <property type="match status" value="1"/>
</dbReference>
<dbReference type="AlphaFoldDB" id="A0A644UQY5"/>
<name>A0A644UQY5_9ZZZZ</name>
<dbReference type="GO" id="GO:0016020">
    <property type="term" value="C:membrane"/>
    <property type="evidence" value="ECO:0007669"/>
    <property type="project" value="UniProtKB-SubCell"/>
</dbReference>
<evidence type="ECO:0000256" key="5">
    <source>
        <dbReference type="ARBA" id="ARBA00022989"/>
    </source>
</evidence>
<protein>
    <recommendedName>
        <fullName evidence="10">Protein translocase subunit SecE</fullName>
    </recommendedName>
</protein>
<sequence>MSKIINYVKESYDELMHKVSWPTMSELQNSTIVVFVASLIIALIIFIMDIMFGVHPTLFWKGLLGYLYSMMG</sequence>
<dbReference type="GO" id="GO:0009306">
    <property type="term" value="P:protein secretion"/>
    <property type="evidence" value="ECO:0007669"/>
    <property type="project" value="InterPro"/>
</dbReference>
<proteinExistence type="inferred from homology"/>
<dbReference type="InterPro" id="IPR001901">
    <property type="entry name" value="Translocase_SecE/Sec61-g"/>
</dbReference>
<evidence type="ECO:0000256" key="4">
    <source>
        <dbReference type="ARBA" id="ARBA00022927"/>
    </source>
</evidence>
<gene>
    <name evidence="9" type="ORF">SDC9_27027</name>
</gene>
<accession>A0A644UQY5</accession>
<feature type="transmembrane region" description="Helical" evidence="8">
    <location>
        <begin position="32"/>
        <end position="54"/>
    </location>
</feature>
<dbReference type="GO" id="GO:0006886">
    <property type="term" value="P:intracellular protein transport"/>
    <property type="evidence" value="ECO:0007669"/>
    <property type="project" value="InterPro"/>
</dbReference>
<keyword evidence="5 8" id="KW-1133">Transmembrane helix</keyword>
<keyword evidence="7 8" id="KW-0472">Membrane</keyword>
<organism evidence="9">
    <name type="scientific">bioreactor metagenome</name>
    <dbReference type="NCBI Taxonomy" id="1076179"/>
    <lineage>
        <taxon>unclassified sequences</taxon>
        <taxon>metagenomes</taxon>
        <taxon>ecological metagenomes</taxon>
    </lineage>
</organism>
<dbReference type="Pfam" id="PF00584">
    <property type="entry name" value="SecE"/>
    <property type="match status" value="1"/>
</dbReference>
<evidence type="ECO:0000256" key="8">
    <source>
        <dbReference type="SAM" id="Phobius"/>
    </source>
</evidence>
<evidence type="ECO:0000256" key="3">
    <source>
        <dbReference type="ARBA" id="ARBA00022692"/>
    </source>
</evidence>
<evidence type="ECO:0000256" key="7">
    <source>
        <dbReference type="ARBA" id="ARBA00023136"/>
    </source>
</evidence>
<comment type="subcellular location">
    <subcellularLocation>
        <location evidence="1">Membrane</location>
    </subcellularLocation>
</comment>
<dbReference type="GO" id="GO:0006605">
    <property type="term" value="P:protein targeting"/>
    <property type="evidence" value="ECO:0007669"/>
    <property type="project" value="InterPro"/>
</dbReference>
<dbReference type="GO" id="GO:0008320">
    <property type="term" value="F:protein transmembrane transporter activity"/>
    <property type="evidence" value="ECO:0007669"/>
    <property type="project" value="InterPro"/>
</dbReference>
<dbReference type="HAMAP" id="MF_00422">
    <property type="entry name" value="SecE"/>
    <property type="match status" value="1"/>
</dbReference>
<evidence type="ECO:0000256" key="6">
    <source>
        <dbReference type="ARBA" id="ARBA00023010"/>
    </source>
</evidence>
<comment type="caution">
    <text evidence="9">The sequence shown here is derived from an EMBL/GenBank/DDBJ whole genome shotgun (WGS) entry which is preliminary data.</text>
</comment>
<evidence type="ECO:0000313" key="9">
    <source>
        <dbReference type="EMBL" id="MPL81113.1"/>
    </source>
</evidence>
<keyword evidence="3 8" id="KW-0812">Transmembrane</keyword>
<dbReference type="EMBL" id="VSSQ01000145">
    <property type="protein sequence ID" value="MPL81113.1"/>
    <property type="molecule type" value="Genomic_DNA"/>
</dbReference>
<dbReference type="InterPro" id="IPR005807">
    <property type="entry name" value="SecE_bac"/>
</dbReference>
<evidence type="ECO:0008006" key="10">
    <source>
        <dbReference type="Google" id="ProtNLM"/>
    </source>
</evidence>
<evidence type="ECO:0000256" key="2">
    <source>
        <dbReference type="ARBA" id="ARBA00022448"/>
    </source>
</evidence>
<dbReference type="InterPro" id="IPR038379">
    <property type="entry name" value="SecE_sf"/>
</dbReference>
<keyword evidence="2" id="KW-0813">Transport</keyword>